<sequence length="134" mass="15224">MQEALYVRFQGTTRTPRGNYPGVFGLANGLAREGRLTPEQHRFWRANNDWYDANYTNPTTIDPTVYDPRTNPGAAAWFKVSSQQLVSRVDGYLELLAAHGVECRRLESSNPGTIIYEDEYQIVVVPTLREASDR</sequence>
<comment type="caution">
    <text evidence="1">The sequence shown here is derived from an EMBL/GenBank/DDBJ whole genome shotgun (WGS) entry which is preliminary data.</text>
</comment>
<protein>
    <submittedName>
        <fullName evidence="1">Uncharacterized protein</fullName>
    </submittedName>
</protein>
<dbReference type="EMBL" id="JAFLRJ010000023">
    <property type="protein sequence ID" value="MBO0510791.1"/>
    <property type="molecule type" value="Genomic_DNA"/>
</dbReference>
<accession>A0A939F2S0</accession>
<reference evidence="1" key="1">
    <citation type="submission" date="2021-03" db="EMBL/GenBank/DDBJ databases">
        <title>Streptomyces poriferae sp. nov., a novel marine sponge-derived Actinobacteria species with anti-MRSA activity.</title>
        <authorList>
            <person name="Sandoval-Powers M."/>
            <person name="Kralova S."/>
            <person name="Nguyen G.-S."/>
            <person name="Fawwal D."/>
            <person name="Degnes K."/>
            <person name="Klinkenberg G."/>
            <person name="Sletta H."/>
            <person name="Wentzel A."/>
            <person name="Liles M.R."/>
        </authorList>
    </citation>
    <scope>NUCLEOTIDE SEQUENCE</scope>
    <source>
        <strain evidence="1">DSM 41794</strain>
    </source>
</reference>
<dbReference type="Proteomes" id="UP000664167">
    <property type="component" value="Unassembled WGS sequence"/>
</dbReference>
<proteinExistence type="predicted"/>
<organism evidence="1 2">
    <name type="scientific">Streptomyces beijiangensis</name>
    <dbReference type="NCBI Taxonomy" id="163361"/>
    <lineage>
        <taxon>Bacteria</taxon>
        <taxon>Bacillati</taxon>
        <taxon>Actinomycetota</taxon>
        <taxon>Actinomycetes</taxon>
        <taxon>Kitasatosporales</taxon>
        <taxon>Streptomycetaceae</taxon>
        <taxon>Streptomyces</taxon>
    </lineage>
</organism>
<evidence type="ECO:0000313" key="2">
    <source>
        <dbReference type="Proteomes" id="UP000664167"/>
    </source>
</evidence>
<dbReference type="AlphaFoldDB" id="A0A939F2S0"/>
<evidence type="ECO:0000313" key="1">
    <source>
        <dbReference type="EMBL" id="MBO0510791.1"/>
    </source>
</evidence>
<dbReference type="RefSeq" id="WP_206959901.1">
    <property type="nucleotide sequence ID" value="NZ_BAAAJJ010000003.1"/>
</dbReference>
<gene>
    <name evidence="1" type="ORF">J0695_03045</name>
</gene>
<keyword evidence="2" id="KW-1185">Reference proteome</keyword>
<name>A0A939F2S0_9ACTN</name>